<protein>
    <submittedName>
        <fullName evidence="2">Uncharacterized protein</fullName>
    </submittedName>
</protein>
<reference evidence="2" key="1">
    <citation type="submission" date="2021-08" db="EMBL/GenBank/DDBJ databases">
        <title>WGS assembly of Ceratopteris richardii.</title>
        <authorList>
            <person name="Marchant D.B."/>
            <person name="Chen G."/>
            <person name="Jenkins J."/>
            <person name="Shu S."/>
            <person name="Leebens-Mack J."/>
            <person name="Grimwood J."/>
            <person name="Schmutz J."/>
            <person name="Soltis P."/>
            <person name="Soltis D."/>
            <person name="Chen Z.-H."/>
        </authorList>
    </citation>
    <scope>NUCLEOTIDE SEQUENCE</scope>
    <source>
        <strain evidence="2">Whitten #5841</strain>
        <tissue evidence="2">Leaf</tissue>
    </source>
</reference>
<evidence type="ECO:0000313" key="3">
    <source>
        <dbReference type="Proteomes" id="UP000825935"/>
    </source>
</evidence>
<evidence type="ECO:0000256" key="1">
    <source>
        <dbReference type="SAM" id="MobiDB-lite"/>
    </source>
</evidence>
<proteinExistence type="predicted"/>
<feature type="region of interest" description="Disordered" evidence="1">
    <location>
        <begin position="32"/>
        <end position="73"/>
    </location>
</feature>
<feature type="compositionally biased region" description="Low complexity" evidence="1">
    <location>
        <begin position="42"/>
        <end position="57"/>
    </location>
</feature>
<comment type="caution">
    <text evidence="2">The sequence shown here is derived from an EMBL/GenBank/DDBJ whole genome shotgun (WGS) entry which is preliminary data.</text>
</comment>
<keyword evidence="3" id="KW-1185">Reference proteome</keyword>
<name>A0A8T2UC60_CERRI</name>
<accession>A0A8T2UC60</accession>
<dbReference type="EMBL" id="CM035412">
    <property type="protein sequence ID" value="KAH7433537.1"/>
    <property type="molecule type" value="Genomic_DNA"/>
</dbReference>
<evidence type="ECO:0000313" key="2">
    <source>
        <dbReference type="EMBL" id="KAH7433537.1"/>
    </source>
</evidence>
<dbReference type="AlphaFoldDB" id="A0A8T2UC60"/>
<dbReference type="Proteomes" id="UP000825935">
    <property type="component" value="Chromosome 7"/>
</dbReference>
<sequence length="90" mass="9678">MAAFGSFAGLATVGSGALCSFEMEALNNSLRPYTDEQRQRFSKPSSDSPGSSVSVASTVNPPSNDTAYCRNRDSSPLSMHLLSLETFYFL</sequence>
<organism evidence="2 3">
    <name type="scientific">Ceratopteris richardii</name>
    <name type="common">Triangle waterfern</name>
    <dbReference type="NCBI Taxonomy" id="49495"/>
    <lineage>
        <taxon>Eukaryota</taxon>
        <taxon>Viridiplantae</taxon>
        <taxon>Streptophyta</taxon>
        <taxon>Embryophyta</taxon>
        <taxon>Tracheophyta</taxon>
        <taxon>Polypodiopsida</taxon>
        <taxon>Polypodiidae</taxon>
        <taxon>Polypodiales</taxon>
        <taxon>Pteridineae</taxon>
        <taxon>Pteridaceae</taxon>
        <taxon>Parkerioideae</taxon>
        <taxon>Ceratopteris</taxon>
    </lineage>
</organism>
<gene>
    <name evidence="2" type="ORF">KP509_07G074000</name>
</gene>